<sequence length="371" mass="40048">MSRNSILNERHRALGSKLDGDTWNEMPIPWSYDSDVHDEVVAVRSRAGLYDVSALNIVNVSGPDAEKALDQLVARDITKLKPGHSLLAAEVDEAGAICDDIMVIRDSATAFRVSHGSGATKTNLAKIAAGLNVQVEPDLDVHILSLQGPKSLAILDPLLDFDLKSLAYFQHKATKLFGKDVYIARGGYSGELGYEVYCSAQDAVLLWDEMLKAGKPLGAIPASWNSLELTRIEAALLFFPFEMIEGDTTPWEVNMGWGVDIDKPGDYIGKAAVLASKGKERVRQVGLVCKAATAVEAGAGLFIDGKQVGVVTSAAYSRYLMQSLALAHIAPSLAVNGTAVEIRGQAASWQAYVAPTPFYDPLRLRTHPREV</sequence>
<feature type="domain" description="WIF" evidence="1">
    <location>
        <begin position="301"/>
        <end position="371"/>
    </location>
</feature>
<dbReference type="SUPFAM" id="SSF101790">
    <property type="entry name" value="Aminomethyltransferase beta-barrel domain"/>
    <property type="match status" value="1"/>
</dbReference>
<dbReference type="Gene3D" id="3.30.1360.120">
    <property type="entry name" value="Probable tRNA modification gtpase trme, domain 1"/>
    <property type="match status" value="1"/>
</dbReference>
<dbReference type="SUPFAM" id="SSF103025">
    <property type="entry name" value="Folate-binding domain"/>
    <property type="match status" value="1"/>
</dbReference>
<proteinExistence type="predicted"/>
<dbReference type="PIRSF" id="PIRSF006487">
    <property type="entry name" value="GcvT"/>
    <property type="match status" value="1"/>
</dbReference>
<dbReference type="PROSITE" id="PS50814">
    <property type="entry name" value="WIF"/>
    <property type="match status" value="1"/>
</dbReference>
<name>A0ABW8GM07_9PROT</name>
<keyword evidence="3" id="KW-1185">Reference proteome</keyword>
<dbReference type="InterPro" id="IPR003306">
    <property type="entry name" value="WIF"/>
</dbReference>
<dbReference type="PANTHER" id="PTHR43757">
    <property type="entry name" value="AMINOMETHYLTRANSFERASE"/>
    <property type="match status" value="1"/>
</dbReference>
<dbReference type="Pfam" id="PF01571">
    <property type="entry name" value="GCV_T"/>
    <property type="match status" value="1"/>
</dbReference>
<dbReference type="EMBL" id="JBIWXY010000001">
    <property type="protein sequence ID" value="MFJ5446097.1"/>
    <property type="molecule type" value="Genomic_DNA"/>
</dbReference>
<reference evidence="2 3" key="1">
    <citation type="submission" date="2024-11" db="EMBL/GenBank/DDBJ databases">
        <authorList>
            <person name="Kaparullina E.N."/>
            <person name="Delegan Y.A."/>
            <person name="Doronina N.V."/>
        </authorList>
    </citation>
    <scope>NUCLEOTIDE SEQUENCE [LARGE SCALE GENOMIC DNA]</scope>
    <source>
        <strain evidence="2 3">7sh_L</strain>
    </source>
</reference>
<dbReference type="Pfam" id="PF08669">
    <property type="entry name" value="GCV_T_C"/>
    <property type="match status" value="1"/>
</dbReference>
<dbReference type="InterPro" id="IPR027266">
    <property type="entry name" value="TrmE/GcvT-like"/>
</dbReference>
<dbReference type="Proteomes" id="UP001617669">
    <property type="component" value="Unassembled WGS sequence"/>
</dbReference>
<organism evidence="2 3">
    <name type="scientific">Methylobacillus methanolivorans</name>
    <dbReference type="NCBI Taxonomy" id="1848927"/>
    <lineage>
        <taxon>Bacteria</taxon>
        <taxon>Pseudomonadati</taxon>
        <taxon>Pseudomonadota</taxon>
        <taxon>Betaproteobacteria</taxon>
        <taxon>Nitrosomonadales</taxon>
        <taxon>Methylophilaceae</taxon>
        <taxon>Methylobacillus</taxon>
    </lineage>
</organism>
<dbReference type="InterPro" id="IPR013977">
    <property type="entry name" value="GcvT_C"/>
</dbReference>
<protein>
    <submittedName>
        <fullName evidence="2">Aminomethyltransferase family protein</fullName>
    </submittedName>
</protein>
<dbReference type="PANTHER" id="PTHR43757:SF2">
    <property type="entry name" value="AMINOMETHYLTRANSFERASE, MITOCHONDRIAL"/>
    <property type="match status" value="1"/>
</dbReference>
<dbReference type="RefSeq" id="WP_400881173.1">
    <property type="nucleotide sequence ID" value="NZ_JBIWXY010000001.1"/>
</dbReference>
<dbReference type="InterPro" id="IPR006222">
    <property type="entry name" value="GCVT_N"/>
</dbReference>
<evidence type="ECO:0000313" key="2">
    <source>
        <dbReference type="EMBL" id="MFJ5446097.1"/>
    </source>
</evidence>
<comment type="caution">
    <text evidence="2">The sequence shown here is derived from an EMBL/GenBank/DDBJ whole genome shotgun (WGS) entry which is preliminary data.</text>
</comment>
<accession>A0ABW8GM07</accession>
<dbReference type="InterPro" id="IPR029043">
    <property type="entry name" value="GcvT/YgfZ_C"/>
</dbReference>
<dbReference type="InterPro" id="IPR028896">
    <property type="entry name" value="GcvT/YgfZ/DmdA"/>
</dbReference>
<evidence type="ECO:0000259" key="1">
    <source>
        <dbReference type="PROSITE" id="PS50814"/>
    </source>
</evidence>
<gene>
    <name evidence="2" type="ORF">ACIKP9_07640</name>
</gene>
<evidence type="ECO:0000313" key="3">
    <source>
        <dbReference type="Proteomes" id="UP001617669"/>
    </source>
</evidence>